<dbReference type="AlphaFoldDB" id="A0A9W4MYF3"/>
<dbReference type="EMBL" id="CAJVOS010000038">
    <property type="protein sequence ID" value="CAG8167635.1"/>
    <property type="molecule type" value="Genomic_DNA"/>
</dbReference>
<protein>
    <submittedName>
        <fullName evidence="1">Uncharacterized protein</fullName>
    </submittedName>
</protein>
<dbReference type="Pfam" id="PF11951">
    <property type="entry name" value="Fungal_trans_2"/>
    <property type="match status" value="1"/>
</dbReference>
<evidence type="ECO:0000313" key="1">
    <source>
        <dbReference type="EMBL" id="CAG8167635.1"/>
    </source>
</evidence>
<dbReference type="OrthoDB" id="194358at2759"/>
<comment type="caution">
    <text evidence="1">The sequence shown here is derived from an EMBL/GenBank/DDBJ whole genome shotgun (WGS) entry which is preliminary data.</text>
</comment>
<accession>A0A9W4MYF3</accession>
<evidence type="ECO:0000313" key="2">
    <source>
        <dbReference type="Proteomes" id="UP001153618"/>
    </source>
</evidence>
<sequence>MQMHDDIVYLDHFASFLKRCHFSKDFAATAADTATIIGQYPLLQHIAIAIGALDASRKGSDRAFGKLGSAQQTAFRAYGRSIQDLHTAISTVGPVFREGVFWSTFFHGLFELMAENSGNSFVNHMVYGTSKMLFMLKPTISLPLATKSLIDAFWILEINRAILYGDIAILPDNPQRLHMPRGKSILLAGLINDTKYHRLFDTIEGVPEELRSIDPTLDALALEGLEIKERLLTWQGECHFEASETSPVDSFTQLSVTVHRALLLYHCNNFTFYSCWMTRLIPRLNRSEVNQHVSEILDLSERLLSDTHIPAVLLLFPLRMAGVHVSGFHGQEKVLGAVCKIRQQGFVVSDTIEVDLKEFWQYRLGQPIEMNEVQL</sequence>
<reference evidence="1" key="1">
    <citation type="submission" date="2021-07" db="EMBL/GenBank/DDBJ databases">
        <authorList>
            <person name="Branca A.L. A."/>
        </authorList>
    </citation>
    <scope>NUCLEOTIDE SEQUENCE</scope>
</reference>
<organism evidence="1 2">
    <name type="scientific">Penicillium olsonii</name>
    <dbReference type="NCBI Taxonomy" id="99116"/>
    <lineage>
        <taxon>Eukaryota</taxon>
        <taxon>Fungi</taxon>
        <taxon>Dikarya</taxon>
        <taxon>Ascomycota</taxon>
        <taxon>Pezizomycotina</taxon>
        <taxon>Eurotiomycetes</taxon>
        <taxon>Eurotiomycetidae</taxon>
        <taxon>Eurotiales</taxon>
        <taxon>Aspergillaceae</taxon>
        <taxon>Penicillium</taxon>
    </lineage>
</organism>
<gene>
    <name evidence="1" type="ORF">POLS_LOCUS6570</name>
</gene>
<dbReference type="InterPro" id="IPR021858">
    <property type="entry name" value="Fun_TF"/>
</dbReference>
<dbReference type="Proteomes" id="UP001153618">
    <property type="component" value="Unassembled WGS sequence"/>
</dbReference>
<proteinExistence type="predicted"/>
<keyword evidence="2" id="KW-1185">Reference proteome</keyword>
<name>A0A9W4MYF3_PENOL</name>